<dbReference type="AlphaFoldDB" id="A0AAN0SRY9"/>
<dbReference type="RefSeq" id="WP_001995779.1">
    <property type="nucleotide sequence ID" value="NZ_CP009639.1"/>
</dbReference>
<protein>
    <submittedName>
        <fullName evidence="1">Uncharacterized protein</fullName>
    </submittedName>
</protein>
<organism evidence="1 2">
    <name type="scientific">Bacillus cereus 03BB108</name>
    <dbReference type="NCBI Taxonomy" id="451709"/>
    <lineage>
        <taxon>Bacteria</taxon>
        <taxon>Bacillati</taxon>
        <taxon>Bacillota</taxon>
        <taxon>Bacilli</taxon>
        <taxon>Bacillales</taxon>
        <taxon>Bacillaceae</taxon>
        <taxon>Bacillus</taxon>
        <taxon>Bacillus cereus group</taxon>
    </lineage>
</organism>
<gene>
    <name evidence="1" type="ORF">AK40_5658</name>
</gene>
<proteinExistence type="predicted"/>
<evidence type="ECO:0000313" key="2">
    <source>
        <dbReference type="Proteomes" id="UP000031861"/>
    </source>
</evidence>
<reference evidence="1 2" key="1">
    <citation type="journal article" date="2015" name="Genome Announc.">
        <title>Complete genome sequences for 35 biothreat assay-relevant bacillus species.</title>
        <authorList>
            <person name="Johnson S.L."/>
            <person name="Daligault H.E."/>
            <person name="Davenport K.W."/>
            <person name="Jaissle J."/>
            <person name="Frey K.G."/>
            <person name="Ladner J.T."/>
            <person name="Broomall S.M."/>
            <person name="Bishop-Lilly K.A."/>
            <person name="Bruce D.C."/>
            <person name="Gibbons H.S."/>
            <person name="Coyne S.R."/>
            <person name="Lo C.C."/>
            <person name="Meincke L."/>
            <person name="Munk A.C."/>
            <person name="Koroleva G.I."/>
            <person name="Rosenzweig C.N."/>
            <person name="Palacios G.F."/>
            <person name="Redden C.L."/>
            <person name="Minogue T.D."/>
            <person name="Chain P.S."/>
        </authorList>
    </citation>
    <scope>NUCLEOTIDE SEQUENCE [LARGE SCALE GENOMIC DNA]</scope>
    <source>
        <strain evidence="1 2">03BB108</strain>
    </source>
</reference>
<evidence type="ECO:0000313" key="1">
    <source>
        <dbReference type="EMBL" id="AJI08826.1"/>
    </source>
</evidence>
<keyword evidence="1" id="KW-0614">Plasmid</keyword>
<accession>A0AAN0SRY9</accession>
<sequence>MYTNPILEKAEKLYCLHVYDLFAEAMVNQIVMKVSKPFVSNGYVCAEINLSNGSEYSVYYEKVGTEFENKLEEYSQYLKENVENQLIQAIIVGPDDDEILSLIIYTDTGYVKLALGFDINQGFIKNGILDRNLSLEEKNLMKGYFSKLNK</sequence>
<name>A0AAN0SRY9_BACCE</name>
<dbReference type="EMBL" id="CP009639">
    <property type="protein sequence ID" value="AJI08826.1"/>
    <property type="molecule type" value="Genomic_DNA"/>
</dbReference>
<geneLocation type="plasmid" evidence="1 2">
    <name>pBFI_1</name>
</geneLocation>
<dbReference type="Proteomes" id="UP000031861">
    <property type="component" value="Plasmid pBFI_1"/>
</dbReference>